<organism evidence="2 3">
    <name type="scientific">Acanthoscelides obtectus</name>
    <name type="common">Bean weevil</name>
    <name type="synonym">Bruchus obtectus</name>
    <dbReference type="NCBI Taxonomy" id="200917"/>
    <lineage>
        <taxon>Eukaryota</taxon>
        <taxon>Metazoa</taxon>
        <taxon>Ecdysozoa</taxon>
        <taxon>Arthropoda</taxon>
        <taxon>Hexapoda</taxon>
        <taxon>Insecta</taxon>
        <taxon>Pterygota</taxon>
        <taxon>Neoptera</taxon>
        <taxon>Endopterygota</taxon>
        <taxon>Coleoptera</taxon>
        <taxon>Polyphaga</taxon>
        <taxon>Cucujiformia</taxon>
        <taxon>Chrysomeloidea</taxon>
        <taxon>Chrysomelidae</taxon>
        <taxon>Bruchinae</taxon>
        <taxon>Bruchini</taxon>
        <taxon>Acanthoscelides</taxon>
    </lineage>
</organism>
<evidence type="ECO:0000256" key="1">
    <source>
        <dbReference type="SAM" id="MobiDB-lite"/>
    </source>
</evidence>
<evidence type="ECO:0000313" key="2">
    <source>
        <dbReference type="EMBL" id="CAH2014242.1"/>
    </source>
</evidence>
<dbReference type="AlphaFoldDB" id="A0A9P0Q7S5"/>
<protein>
    <submittedName>
        <fullName evidence="2">Uncharacterized protein</fullName>
    </submittedName>
</protein>
<comment type="caution">
    <text evidence="2">The sequence shown here is derived from an EMBL/GenBank/DDBJ whole genome shotgun (WGS) entry which is preliminary data.</text>
</comment>
<sequence>MQLQYSPGRTATSTRNRANTLTRCGCSGAFCVCSISSTAACGTPTTELRLARCGSNRSRLEFCWMHGHQRRHRLHGNGLQPPLSSPAAADRRDTEPAPQTETLREDGGLPGSASYPPVWLDTSGDSVSGSSFVHRDSVRSPAEIETSCKYGEGVLKDHSAGGITREVLNILKNLDISIEKCYGQGYDGASVMSGAYNGVNAQGDASTACFDNFTLKRCRCPSTRYWNKEEKPITPKKVTTSRDVLRRVVDDSSTTTSGSSSGSSTVISWLYWNEKPFSCDLCTKANRTPTMSIVSGGFLLSHVPHWDWEIQFGGEGRALYFTPKLLSLCSTTSLDFPEVFLNRNVDLYYCRVNLCMIMYEEKQSLFCSRAGLQWI</sequence>
<accession>A0A9P0Q7S5</accession>
<name>A0A9P0Q7S5_ACAOB</name>
<reference evidence="2" key="1">
    <citation type="submission" date="2022-03" db="EMBL/GenBank/DDBJ databases">
        <authorList>
            <person name="Sayadi A."/>
        </authorList>
    </citation>
    <scope>NUCLEOTIDE SEQUENCE</scope>
</reference>
<keyword evidence="3" id="KW-1185">Reference proteome</keyword>
<proteinExistence type="predicted"/>
<evidence type="ECO:0000313" key="3">
    <source>
        <dbReference type="Proteomes" id="UP001152888"/>
    </source>
</evidence>
<dbReference type="EMBL" id="CAKOFQ010008454">
    <property type="protein sequence ID" value="CAH2014242.1"/>
    <property type="molecule type" value="Genomic_DNA"/>
</dbReference>
<feature type="region of interest" description="Disordered" evidence="1">
    <location>
        <begin position="74"/>
        <end position="115"/>
    </location>
</feature>
<dbReference type="Proteomes" id="UP001152888">
    <property type="component" value="Unassembled WGS sequence"/>
</dbReference>
<gene>
    <name evidence="2" type="ORF">ACAOBT_LOCUS33982</name>
</gene>